<dbReference type="Proteomes" id="UP000177810">
    <property type="component" value="Unassembled WGS sequence"/>
</dbReference>
<dbReference type="PIRSF" id="PIRSF002741">
    <property type="entry name" value="MppA"/>
    <property type="match status" value="1"/>
</dbReference>
<keyword evidence="4" id="KW-0175">Coiled coil</keyword>
<comment type="similarity">
    <text evidence="1">Belongs to the bacterial solute-binding protein 5 family.</text>
</comment>
<dbReference type="EMBL" id="MHMT01000019">
    <property type="protein sequence ID" value="OGZ32422.1"/>
    <property type="molecule type" value="Genomic_DNA"/>
</dbReference>
<dbReference type="Gene3D" id="3.40.190.10">
    <property type="entry name" value="Periplasmic binding protein-like II"/>
    <property type="match status" value="1"/>
</dbReference>
<dbReference type="Gene3D" id="3.10.105.10">
    <property type="entry name" value="Dipeptide-binding Protein, Domain 3"/>
    <property type="match status" value="1"/>
</dbReference>
<dbReference type="PANTHER" id="PTHR30290:SF9">
    <property type="entry name" value="OLIGOPEPTIDE-BINDING PROTEIN APPA"/>
    <property type="match status" value="1"/>
</dbReference>
<dbReference type="PANTHER" id="PTHR30290">
    <property type="entry name" value="PERIPLASMIC BINDING COMPONENT OF ABC TRANSPORTER"/>
    <property type="match status" value="1"/>
</dbReference>
<feature type="domain" description="Solute-binding protein family 5" evidence="6">
    <location>
        <begin position="110"/>
        <end position="481"/>
    </location>
</feature>
<keyword evidence="5" id="KW-0472">Membrane</keyword>
<dbReference type="InterPro" id="IPR023765">
    <property type="entry name" value="SBP_5_CS"/>
</dbReference>
<evidence type="ECO:0000313" key="8">
    <source>
        <dbReference type="Proteomes" id="UP000177810"/>
    </source>
</evidence>
<comment type="caution">
    <text evidence="7">The sequence shown here is derived from an EMBL/GenBank/DDBJ whole genome shotgun (WGS) entry which is preliminary data.</text>
</comment>
<accession>A0A1G2F3T6</accession>
<protein>
    <recommendedName>
        <fullName evidence="6">Solute-binding protein family 5 domain-containing protein</fullName>
    </recommendedName>
</protein>
<gene>
    <name evidence="7" type="ORF">A2V69_02270</name>
</gene>
<keyword evidence="5" id="KW-0812">Transmembrane</keyword>
<dbReference type="STRING" id="1801990.A2V69_02270"/>
<sequence length="577" mass="67122">MGRLSQFIKRLLEKIPSKHQWQKIPGVLNKKERYFILGFFILGVVSVFIWLVTYNIENTVVAPNYGGSFREGIVDSPEYLNPILSQTTDADRDITELIFSGLMKYDSQGELVPDMAEKYAIGDNGKIYDFFLKKDIKWHDGQPLNADDIVFTIKMIQNPDSRSPLRINWTGVEVEKIDDWTVRFKLKTPYAPFLTNTTTGIIAKHIWEKILPEKFILAQENFSPIGTGPYKLKKIKKDKEGFINFIELEAFGDYGSSRRPFIEKIGLYFYPDEENMIKAYNKNSIDNLSLVSFQNKNLLKRTKSKSFINQLNIPRYFAVFFNQTKSKALSDKNVRIALNYATDKNQIVNQVLDGEGRQVDSPIPTGVWGHSEEIKIYNFDIEQAKNTLEQAGWKDTDNDGIREKKEDKLEFELMTTELRELQQAADILIEQWSKIGAKVTKKIINIGEIQQEYIRPREYQALLFGEVLGLDPDPYSFWYSSQKRDPGLNLALYDNQKVDTLLKDARQTLNQEERLKKYKEFQQLLIDDAPVVFLYSSYHLYYTAKKIKGIEVENVVLPSKRFADIEKWYIKTQRVRK</sequence>
<proteinExistence type="inferred from homology"/>
<keyword evidence="3" id="KW-0732">Signal</keyword>
<evidence type="ECO:0000313" key="7">
    <source>
        <dbReference type="EMBL" id="OGZ32422.1"/>
    </source>
</evidence>
<name>A0A1G2F3T6_9BACT</name>
<dbReference type="InterPro" id="IPR039424">
    <property type="entry name" value="SBP_5"/>
</dbReference>
<evidence type="ECO:0000256" key="4">
    <source>
        <dbReference type="SAM" id="Coils"/>
    </source>
</evidence>
<dbReference type="Pfam" id="PF00496">
    <property type="entry name" value="SBP_bac_5"/>
    <property type="match status" value="1"/>
</dbReference>
<feature type="coiled-coil region" evidence="4">
    <location>
        <begin position="404"/>
        <end position="431"/>
    </location>
</feature>
<dbReference type="PROSITE" id="PS01040">
    <property type="entry name" value="SBP_BACTERIAL_5"/>
    <property type="match status" value="1"/>
</dbReference>
<dbReference type="GO" id="GO:0015833">
    <property type="term" value="P:peptide transport"/>
    <property type="evidence" value="ECO:0007669"/>
    <property type="project" value="TreeGrafter"/>
</dbReference>
<evidence type="ECO:0000256" key="2">
    <source>
        <dbReference type="ARBA" id="ARBA00022448"/>
    </source>
</evidence>
<dbReference type="Gene3D" id="3.90.76.10">
    <property type="entry name" value="Dipeptide-binding Protein, Domain 1"/>
    <property type="match status" value="1"/>
</dbReference>
<dbReference type="InterPro" id="IPR030678">
    <property type="entry name" value="Peptide/Ni-bd"/>
</dbReference>
<dbReference type="SUPFAM" id="SSF53850">
    <property type="entry name" value="Periplasmic binding protein-like II"/>
    <property type="match status" value="1"/>
</dbReference>
<evidence type="ECO:0000256" key="1">
    <source>
        <dbReference type="ARBA" id="ARBA00005695"/>
    </source>
</evidence>
<reference evidence="7 8" key="1">
    <citation type="journal article" date="2016" name="Nat. Commun.">
        <title>Thousands of microbial genomes shed light on interconnected biogeochemical processes in an aquifer system.</title>
        <authorList>
            <person name="Anantharaman K."/>
            <person name="Brown C.T."/>
            <person name="Hug L.A."/>
            <person name="Sharon I."/>
            <person name="Castelle C.J."/>
            <person name="Probst A.J."/>
            <person name="Thomas B.C."/>
            <person name="Singh A."/>
            <person name="Wilkins M.J."/>
            <person name="Karaoz U."/>
            <person name="Brodie E.L."/>
            <person name="Williams K.H."/>
            <person name="Hubbard S.S."/>
            <person name="Banfield J.F."/>
        </authorList>
    </citation>
    <scope>NUCLEOTIDE SEQUENCE [LARGE SCALE GENOMIC DNA]</scope>
</reference>
<dbReference type="InterPro" id="IPR000914">
    <property type="entry name" value="SBP_5_dom"/>
</dbReference>
<evidence type="ECO:0000256" key="5">
    <source>
        <dbReference type="SAM" id="Phobius"/>
    </source>
</evidence>
<evidence type="ECO:0000259" key="6">
    <source>
        <dbReference type="Pfam" id="PF00496"/>
    </source>
</evidence>
<dbReference type="GO" id="GO:1904680">
    <property type="term" value="F:peptide transmembrane transporter activity"/>
    <property type="evidence" value="ECO:0007669"/>
    <property type="project" value="TreeGrafter"/>
</dbReference>
<evidence type="ECO:0000256" key="3">
    <source>
        <dbReference type="ARBA" id="ARBA00022729"/>
    </source>
</evidence>
<dbReference type="AlphaFoldDB" id="A0A1G2F3T6"/>
<feature type="transmembrane region" description="Helical" evidence="5">
    <location>
        <begin position="34"/>
        <end position="54"/>
    </location>
</feature>
<dbReference type="GO" id="GO:0042597">
    <property type="term" value="C:periplasmic space"/>
    <property type="evidence" value="ECO:0007669"/>
    <property type="project" value="UniProtKB-ARBA"/>
</dbReference>
<organism evidence="7 8">
    <name type="scientific">Candidatus Portnoybacteria bacterium RBG_13_40_8</name>
    <dbReference type="NCBI Taxonomy" id="1801990"/>
    <lineage>
        <taxon>Bacteria</taxon>
        <taxon>Candidatus Portnoyibacteriota</taxon>
    </lineage>
</organism>
<dbReference type="GO" id="GO:0043190">
    <property type="term" value="C:ATP-binding cassette (ABC) transporter complex"/>
    <property type="evidence" value="ECO:0007669"/>
    <property type="project" value="InterPro"/>
</dbReference>
<keyword evidence="5" id="KW-1133">Transmembrane helix</keyword>
<keyword evidence="2" id="KW-0813">Transport</keyword>